<comment type="caution">
    <text evidence="1">The sequence shown here is derived from an EMBL/GenBank/DDBJ whole genome shotgun (WGS) entry which is preliminary data.</text>
</comment>
<organism evidence="1 2">
    <name type="scientific">Mycteria americana</name>
    <name type="common">Wood stork</name>
    <dbReference type="NCBI Taxonomy" id="33587"/>
    <lineage>
        <taxon>Eukaryota</taxon>
        <taxon>Metazoa</taxon>
        <taxon>Chordata</taxon>
        <taxon>Craniata</taxon>
        <taxon>Vertebrata</taxon>
        <taxon>Euteleostomi</taxon>
        <taxon>Archelosauria</taxon>
        <taxon>Archosauria</taxon>
        <taxon>Dinosauria</taxon>
        <taxon>Saurischia</taxon>
        <taxon>Theropoda</taxon>
        <taxon>Coelurosauria</taxon>
        <taxon>Aves</taxon>
        <taxon>Neognathae</taxon>
        <taxon>Neoaves</taxon>
        <taxon>Aequornithes</taxon>
        <taxon>Ciconiiformes</taxon>
        <taxon>Ciconiidae</taxon>
        <taxon>Mycteria</taxon>
    </lineage>
</organism>
<evidence type="ECO:0000313" key="2">
    <source>
        <dbReference type="Proteomes" id="UP001333110"/>
    </source>
</evidence>
<sequence>MDSDAAFTSTSLNTCLAHSYSQHEKYQCNEERGDILSGISEGFPSISASFSFACHWTRR</sequence>
<keyword evidence="2" id="KW-1185">Reference proteome</keyword>
<dbReference type="EMBL" id="JAUNZN010000005">
    <property type="protein sequence ID" value="KAK4821024.1"/>
    <property type="molecule type" value="Genomic_DNA"/>
</dbReference>
<reference evidence="1 2" key="1">
    <citation type="journal article" date="2023" name="J. Hered.">
        <title>Chromosome-level genome of the wood stork (Mycteria americana) provides insight into avian chromosome evolution.</title>
        <authorList>
            <person name="Flamio R. Jr."/>
            <person name="Ramstad K.M."/>
        </authorList>
    </citation>
    <scope>NUCLEOTIDE SEQUENCE [LARGE SCALE GENOMIC DNA]</scope>
    <source>
        <strain evidence="1">JAX WOST 10</strain>
    </source>
</reference>
<protein>
    <submittedName>
        <fullName evidence="1">Uncharacterized protein</fullName>
    </submittedName>
</protein>
<gene>
    <name evidence="1" type="ORF">QYF61_012110</name>
</gene>
<proteinExistence type="predicted"/>
<dbReference type="Proteomes" id="UP001333110">
    <property type="component" value="Unassembled WGS sequence"/>
</dbReference>
<name>A0AAN7N702_MYCAM</name>
<dbReference type="AlphaFoldDB" id="A0AAN7N702"/>
<accession>A0AAN7N702</accession>
<evidence type="ECO:0000313" key="1">
    <source>
        <dbReference type="EMBL" id="KAK4821024.1"/>
    </source>
</evidence>